<dbReference type="EMBL" id="CAAALY010055390">
    <property type="protein sequence ID" value="VEL22240.1"/>
    <property type="molecule type" value="Genomic_DNA"/>
</dbReference>
<name>A0A3S5A7S5_9PLAT</name>
<gene>
    <name evidence="2" type="ORF">PXEA_LOCUS15680</name>
</gene>
<dbReference type="AlphaFoldDB" id="A0A3S5A7S5"/>
<feature type="compositionally biased region" description="Basic and acidic residues" evidence="1">
    <location>
        <begin position="374"/>
        <end position="385"/>
    </location>
</feature>
<protein>
    <submittedName>
        <fullName evidence="2">Uncharacterized protein</fullName>
    </submittedName>
</protein>
<feature type="compositionally biased region" description="Basic and acidic residues" evidence="1">
    <location>
        <begin position="47"/>
        <end position="73"/>
    </location>
</feature>
<feature type="non-terminal residue" evidence="2">
    <location>
        <position position="1"/>
    </location>
</feature>
<accession>A0A3S5A7S5</accession>
<feature type="region of interest" description="Disordered" evidence="1">
    <location>
        <begin position="24"/>
        <end position="110"/>
    </location>
</feature>
<organism evidence="2 3">
    <name type="scientific">Protopolystoma xenopodis</name>
    <dbReference type="NCBI Taxonomy" id="117903"/>
    <lineage>
        <taxon>Eukaryota</taxon>
        <taxon>Metazoa</taxon>
        <taxon>Spiralia</taxon>
        <taxon>Lophotrochozoa</taxon>
        <taxon>Platyhelminthes</taxon>
        <taxon>Monogenea</taxon>
        <taxon>Polyopisthocotylea</taxon>
        <taxon>Polystomatidea</taxon>
        <taxon>Polystomatidae</taxon>
        <taxon>Protopolystoma</taxon>
    </lineage>
</organism>
<evidence type="ECO:0000256" key="1">
    <source>
        <dbReference type="SAM" id="MobiDB-lite"/>
    </source>
</evidence>
<feature type="compositionally biased region" description="Basic and acidic residues" evidence="1">
    <location>
        <begin position="306"/>
        <end position="323"/>
    </location>
</feature>
<dbReference type="Proteomes" id="UP000784294">
    <property type="component" value="Unassembled WGS sequence"/>
</dbReference>
<sequence>MQYYTPDGVSKGNALNATCLSKHLSASDGRASSSSLEEDDQVAPDVVKPEEELPNGSRERKAQRRADEKRGREAEEEEDVEDIVERGNKKRKVQAGSQYPGSDKSDTIPGKKMNLVRKGRASRDINEACEGRAEMDDLNNVADAHDNSFTWSLAYDLLTLAREIEESFAAEDSKLIKELLSVIESLNRTMVLVQQSGLVLTASMIQPILANLRQTCLADDELASNWESSLHSTVEKPSLLLSGVAAMVDGKMMSSPPRATTRAPGLVDAALAAGLNNGGLIGKVRGQGCQMAYRFGVTANKGKSKITNEGKRKKEDKMMKKEDEQEEDEEEEEGKQDDEEVEEEKKKEKDYEKEVEVEERKEEEEEEEEEEEQKEEKAEDAREEG</sequence>
<keyword evidence="3" id="KW-1185">Reference proteome</keyword>
<proteinExistence type="predicted"/>
<feature type="compositionally biased region" description="Basic and acidic residues" evidence="1">
    <location>
        <begin position="343"/>
        <end position="360"/>
    </location>
</feature>
<comment type="caution">
    <text evidence="2">The sequence shown here is derived from an EMBL/GenBank/DDBJ whole genome shotgun (WGS) entry which is preliminary data.</text>
</comment>
<evidence type="ECO:0000313" key="3">
    <source>
        <dbReference type="Proteomes" id="UP000784294"/>
    </source>
</evidence>
<evidence type="ECO:0000313" key="2">
    <source>
        <dbReference type="EMBL" id="VEL22240.1"/>
    </source>
</evidence>
<feature type="compositionally biased region" description="Acidic residues" evidence="1">
    <location>
        <begin position="324"/>
        <end position="342"/>
    </location>
</feature>
<feature type="compositionally biased region" description="Low complexity" evidence="1">
    <location>
        <begin position="26"/>
        <end position="35"/>
    </location>
</feature>
<feature type="compositionally biased region" description="Acidic residues" evidence="1">
    <location>
        <begin position="361"/>
        <end position="373"/>
    </location>
</feature>
<reference evidence="2" key="1">
    <citation type="submission" date="2018-11" db="EMBL/GenBank/DDBJ databases">
        <authorList>
            <consortium name="Pathogen Informatics"/>
        </authorList>
    </citation>
    <scope>NUCLEOTIDE SEQUENCE</scope>
</reference>
<feature type="region of interest" description="Disordered" evidence="1">
    <location>
        <begin position="302"/>
        <end position="385"/>
    </location>
</feature>